<reference evidence="1" key="2">
    <citation type="submission" date="2023-05" db="EMBL/GenBank/DDBJ databases">
        <authorList>
            <consortium name="Lawrence Berkeley National Laboratory"/>
            <person name="Steindorff A."/>
            <person name="Hensen N."/>
            <person name="Bonometti L."/>
            <person name="Westerberg I."/>
            <person name="Brannstrom I.O."/>
            <person name="Guillou S."/>
            <person name="Cros-Aarteil S."/>
            <person name="Calhoun S."/>
            <person name="Haridas S."/>
            <person name="Kuo A."/>
            <person name="Mondo S."/>
            <person name="Pangilinan J."/>
            <person name="Riley R."/>
            <person name="Labutti K."/>
            <person name="Andreopoulos B."/>
            <person name="Lipzen A."/>
            <person name="Chen C."/>
            <person name="Yanf M."/>
            <person name="Daum C."/>
            <person name="Ng V."/>
            <person name="Clum A."/>
            <person name="Ohm R."/>
            <person name="Martin F."/>
            <person name="Silar P."/>
            <person name="Natvig D."/>
            <person name="Lalanne C."/>
            <person name="Gautier V."/>
            <person name="Ament-Velasquez S.L."/>
            <person name="Kruys A."/>
            <person name="Hutchinson M.I."/>
            <person name="Powell A.J."/>
            <person name="Barry K."/>
            <person name="Miller A.N."/>
            <person name="Grigoriev I.V."/>
            <person name="Debuchy R."/>
            <person name="Gladieux P."/>
            <person name="Thoren M.H."/>
            <person name="Johannesson H."/>
        </authorList>
    </citation>
    <scope>NUCLEOTIDE SEQUENCE</scope>
    <source>
        <strain evidence="1">PSN293</strain>
    </source>
</reference>
<keyword evidence="2" id="KW-1185">Reference proteome</keyword>
<evidence type="ECO:0000313" key="2">
    <source>
        <dbReference type="Proteomes" id="UP001301769"/>
    </source>
</evidence>
<accession>A0AAN7BF52</accession>
<organism evidence="1 2">
    <name type="scientific">Rhypophila decipiens</name>
    <dbReference type="NCBI Taxonomy" id="261697"/>
    <lineage>
        <taxon>Eukaryota</taxon>
        <taxon>Fungi</taxon>
        <taxon>Dikarya</taxon>
        <taxon>Ascomycota</taxon>
        <taxon>Pezizomycotina</taxon>
        <taxon>Sordariomycetes</taxon>
        <taxon>Sordariomycetidae</taxon>
        <taxon>Sordariales</taxon>
        <taxon>Naviculisporaceae</taxon>
        <taxon>Rhypophila</taxon>
    </lineage>
</organism>
<evidence type="ECO:0000313" key="1">
    <source>
        <dbReference type="EMBL" id="KAK4218920.1"/>
    </source>
</evidence>
<name>A0AAN7BF52_9PEZI</name>
<proteinExistence type="predicted"/>
<protein>
    <submittedName>
        <fullName evidence="1">Uncharacterized protein</fullName>
    </submittedName>
</protein>
<sequence length="528" mass="58454">MARFLKSLLEDKVNGFVCFSPATFAVARAIERCGIIISTRGKRDFETQFLVSYVEDSNPLIITGDERHHPAEYDDPFKVLRGIKNRAQMVSFPAGQPESMVHATQASRETINRMIGLWKLGAKAAEKMKLVAAADLPYSPEREFYYQLSDGENDRVTASFDAYDTLLAAKSFPRSSQSVLEAVEFLTRGQDNHRKEWLEMKVGLEYLLQAQSELPSRRSENMSLWLPYQALVFGFYYKLLEPLVSMEFLSGGQEEAYLSGLWGYGSTTFLAMCTQFGQELSRNGRVSRTHVVYMLATMYTGRNKVFQPNNSRINMLGVLGPISVISLPLLRTSDQPQELARFAVLDLPVVQLVPDDEGELYASTGIGISFHPYHGQSQPIRPSPSCKKWSVHSSMGKAFRGGGFGVVMVARCEGRLAGWFNPAAAETMFLSTAYCQPLHENEKDFVDDTCVNGFEILDRDWQQGSVYRPTEANVDATVGVVHSAGCPALRYAAAGFYGGAGEELAIVTDDVGIARGRVEGLDAGIIIA</sequence>
<comment type="caution">
    <text evidence="1">The sequence shown here is derived from an EMBL/GenBank/DDBJ whole genome shotgun (WGS) entry which is preliminary data.</text>
</comment>
<reference evidence="1" key="1">
    <citation type="journal article" date="2023" name="Mol. Phylogenet. Evol.">
        <title>Genome-scale phylogeny and comparative genomics of the fungal order Sordariales.</title>
        <authorList>
            <person name="Hensen N."/>
            <person name="Bonometti L."/>
            <person name="Westerberg I."/>
            <person name="Brannstrom I.O."/>
            <person name="Guillou S."/>
            <person name="Cros-Aarteil S."/>
            <person name="Calhoun S."/>
            <person name="Haridas S."/>
            <person name="Kuo A."/>
            <person name="Mondo S."/>
            <person name="Pangilinan J."/>
            <person name="Riley R."/>
            <person name="LaButti K."/>
            <person name="Andreopoulos B."/>
            <person name="Lipzen A."/>
            <person name="Chen C."/>
            <person name="Yan M."/>
            <person name="Daum C."/>
            <person name="Ng V."/>
            <person name="Clum A."/>
            <person name="Steindorff A."/>
            <person name="Ohm R.A."/>
            <person name="Martin F."/>
            <person name="Silar P."/>
            <person name="Natvig D.O."/>
            <person name="Lalanne C."/>
            <person name="Gautier V."/>
            <person name="Ament-Velasquez S.L."/>
            <person name="Kruys A."/>
            <person name="Hutchinson M.I."/>
            <person name="Powell A.J."/>
            <person name="Barry K."/>
            <person name="Miller A.N."/>
            <person name="Grigoriev I.V."/>
            <person name="Debuchy R."/>
            <person name="Gladieux P."/>
            <person name="Hiltunen Thoren M."/>
            <person name="Johannesson H."/>
        </authorList>
    </citation>
    <scope>NUCLEOTIDE SEQUENCE</scope>
    <source>
        <strain evidence="1">PSN293</strain>
    </source>
</reference>
<gene>
    <name evidence="1" type="ORF">QBC37DRAFT_410813</name>
</gene>
<dbReference type="Proteomes" id="UP001301769">
    <property type="component" value="Unassembled WGS sequence"/>
</dbReference>
<dbReference type="EMBL" id="MU858050">
    <property type="protein sequence ID" value="KAK4218920.1"/>
    <property type="molecule type" value="Genomic_DNA"/>
</dbReference>
<dbReference type="AlphaFoldDB" id="A0AAN7BF52"/>